<comment type="caution">
    <text evidence="1">The sequence shown here is derived from an EMBL/GenBank/DDBJ whole genome shotgun (WGS) entry which is preliminary data.</text>
</comment>
<organism evidence="1 2">
    <name type="scientific">Bradyrhizobium valentinum</name>
    <dbReference type="NCBI Taxonomy" id="1518501"/>
    <lineage>
        <taxon>Bacteria</taxon>
        <taxon>Pseudomonadati</taxon>
        <taxon>Pseudomonadota</taxon>
        <taxon>Alphaproteobacteria</taxon>
        <taxon>Hyphomicrobiales</taxon>
        <taxon>Nitrobacteraceae</taxon>
        <taxon>Bradyrhizobium</taxon>
    </lineage>
</organism>
<evidence type="ECO:0000313" key="1">
    <source>
        <dbReference type="EMBL" id="KRQ95033.1"/>
    </source>
</evidence>
<evidence type="ECO:0000313" key="2">
    <source>
        <dbReference type="Proteomes" id="UP000051913"/>
    </source>
</evidence>
<proteinExistence type="predicted"/>
<dbReference type="Proteomes" id="UP000051913">
    <property type="component" value="Unassembled WGS sequence"/>
</dbReference>
<sequence length="97" mass="11484">MRADAITYKDYNAYSMLYLYHPFRKEIMRQVVANIHSSISAREQEMLVIYNNPVCHELIIKDGVFCKQREYPDGWGNGIFVYSNKNLQHSRLHRSLS</sequence>
<dbReference type="RefSeq" id="WP_057854905.1">
    <property type="nucleotide sequence ID" value="NZ_LLXX01000207.1"/>
</dbReference>
<dbReference type="EMBL" id="LLXX01000207">
    <property type="protein sequence ID" value="KRQ95033.1"/>
    <property type="molecule type" value="Genomic_DNA"/>
</dbReference>
<dbReference type="AlphaFoldDB" id="A0A0R3KHA2"/>
<reference evidence="1 2" key="1">
    <citation type="submission" date="2014-03" db="EMBL/GenBank/DDBJ databases">
        <title>Bradyrhizobium valentinum sp. nov., isolated from effective nodules of Lupinus mariae-josephae, a lupine endemic of basic-lime soils in Eastern Spain.</title>
        <authorList>
            <person name="Duran D."/>
            <person name="Rey L."/>
            <person name="Navarro A."/>
            <person name="Busquets A."/>
            <person name="Imperial J."/>
            <person name="Ruiz-Argueso T."/>
        </authorList>
    </citation>
    <scope>NUCLEOTIDE SEQUENCE [LARGE SCALE GENOMIC DNA]</scope>
    <source>
        <strain evidence="1 2">LmjM3</strain>
    </source>
</reference>
<keyword evidence="2" id="KW-1185">Reference proteome</keyword>
<protein>
    <submittedName>
        <fullName evidence="1">Uncharacterized protein</fullName>
    </submittedName>
</protein>
<gene>
    <name evidence="1" type="ORF">CP49_32620</name>
</gene>
<accession>A0A0R3KHA2</accession>
<name>A0A0R3KHA2_9BRAD</name>